<dbReference type="RefSeq" id="WP_083183807.1">
    <property type="nucleotide sequence ID" value="NZ_CBCRZR010000038.1"/>
</dbReference>
<reference evidence="2" key="1">
    <citation type="submission" date="2017-02" db="EMBL/GenBank/DDBJ databases">
        <title>Pseudomonas floridae sp. nov., a novel pathogenic bacterial species isolated from tomato.</title>
        <authorList>
            <person name="Timilsina S."/>
            <person name="Vallad G.E."/>
            <person name="Jones J.B."/>
        </authorList>
    </citation>
    <scope>NUCLEOTIDE SEQUENCE [LARGE SCALE GENOMIC DNA]</scope>
    <source>
        <strain evidence="2">GEV388</strain>
    </source>
</reference>
<organism evidence="1 2">
    <name type="scientific">Pseudomonas floridensis</name>
    <dbReference type="NCBI Taxonomy" id="1958950"/>
    <lineage>
        <taxon>Bacteria</taxon>
        <taxon>Pseudomonadati</taxon>
        <taxon>Pseudomonadota</taxon>
        <taxon>Gammaproteobacteria</taxon>
        <taxon>Pseudomonadales</taxon>
        <taxon>Pseudomonadaceae</taxon>
        <taxon>Pseudomonas</taxon>
    </lineage>
</organism>
<dbReference type="EMBL" id="MUIO01000059">
    <property type="protein sequence ID" value="ORC58380.1"/>
    <property type="molecule type" value="Genomic_DNA"/>
</dbReference>
<sequence length="130" mass="13816">MNRIDILIAVDVLGALSARTLQGNVYLVDTNNYLGSWQEGQSLLNTVCQDGQALTWSVTPVDPATQIAISGFSGPMIDGNVCRPTEDAFAGNSVWNGTIEAQGAFASYAYSVSVVMNATTMTFVSNMKVV</sequence>
<dbReference type="STRING" id="1958950.BZK31_15375"/>
<keyword evidence="2" id="KW-1185">Reference proteome</keyword>
<dbReference type="OrthoDB" id="8481918at2"/>
<proteinExistence type="predicted"/>
<dbReference type="Proteomes" id="UP000192815">
    <property type="component" value="Unassembled WGS sequence"/>
</dbReference>
<gene>
    <name evidence="1" type="ORF">BZK31_15375</name>
</gene>
<evidence type="ECO:0000313" key="1">
    <source>
        <dbReference type="EMBL" id="ORC58380.1"/>
    </source>
</evidence>
<name>A0A1X0N4C5_9PSED</name>
<accession>A0A1X0N4C5</accession>
<evidence type="ECO:0000313" key="2">
    <source>
        <dbReference type="Proteomes" id="UP000192815"/>
    </source>
</evidence>
<comment type="caution">
    <text evidence="1">The sequence shown here is derived from an EMBL/GenBank/DDBJ whole genome shotgun (WGS) entry which is preliminary data.</text>
</comment>
<dbReference type="AlphaFoldDB" id="A0A1X0N4C5"/>
<protein>
    <submittedName>
        <fullName evidence="1">Uncharacterized protein</fullName>
    </submittedName>
</protein>